<dbReference type="InterPro" id="IPR041628">
    <property type="entry name" value="ChlI/MoxR_AAA_lid"/>
</dbReference>
<reference evidence="5" key="1">
    <citation type="journal article" date="2020" name="ISME J.">
        <title>Gammaproteobacteria mediating utilization of methyl-, sulfur- and petroleum organic compounds in deep ocean hydrothermal plumes.</title>
        <authorList>
            <person name="Zhou Z."/>
            <person name="Liu Y."/>
            <person name="Pan J."/>
            <person name="Cron B.R."/>
            <person name="Toner B.M."/>
            <person name="Anantharaman K."/>
            <person name="Breier J.A."/>
            <person name="Dick G.J."/>
            <person name="Li M."/>
        </authorList>
    </citation>
    <scope>NUCLEOTIDE SEQUENCE</scope>
    <source>
        <strain evidence="5">SZUA-1515</strain>
    </source>
</reference>
<accession>A0A832ZY00</accession>
<dbReference type="InterPro" id="IPR050764">
    <property type="entry name" value="CbbQ/NirQ/NorQ/GpvN"/>
</dbReference>
<name>A0A832ZY00_CALS0</name>
<dbReference type="SUPFAM" id="SSF52540">
    <property type="entry name" value="P-loop containing nucleoside triphosphate hydrolases"/>
    <property type="match status" value="1"/>
</dbReference>
<sequence>MAAYIFQHLKGEIAKLIVGLDSAIESLVVSLLSDGHVLIEGSPGLAKTLLAKTFANALGLSFKRIQFTSDILPSDIIGTVVLNRKTGDFEFKPGPIFANIVLVDEINRAPPRSQSALLEAMQERQVTVEGKMYRLPDPFMVIATQNPVELEGTYSLPEAELDRFMIRVNINFPSKEEEVEILSKKDKTGDSLPVESIDDVQLINKVKEEVKNVYVSREIIEYIVNISRRTREDYRVMLGVSPRAELSLLHAAKAKAALEGRNYVIPDDVKNMVTRVFNHRIILKPEYQGLVLDSSYKTLEALLRDCISSIEVPR</sequence>
<feature type="domain" description="ATPase AAA-3" evidence="3">
    <location>
        <begin position="36"/>
        <end position="166"/>
    </location>
</feature>
<organism evidence="5 6">
    <name type="scientific">Caldiarchaeum subterraneum</name>
    <dbReference type="NCBI Taxonomy" id="311458"/>
    <lineage>
        <taxon>Archaea</taxon>
        <taxon>Nitrososphaerota</taxon>
        <taxon>Candidatus Caldarchaeales</taxon>
        <taxon>Candidatus Caldarchaeaceae</taxon>
        <taxon>Candidatus Caldarchaeum</taxon>
    </lineage>
</organism>
<dbReference type="GO" id="GO:0005524">
    <property type="term" value="F:ATP binding"/>
    <property type="evidence" value="ECO:0007669"/>
    <property type="project" value="UniProtKB-KW"/>
</dbReference>
<evidence type="ECO:0000256" key="1">
    <source>
        <dbReference type="ARBA" id="ARBA00022741"/>
    </source>
</evidence>
<evidence type="ECO:0000313" key="5">
    <source>
        <dbReference type="EMBL" id="HIQ30427.1"/>
    </source>
</evidence>
<dbReference type="InterPro" id="IPR027417">
    <property type="entry name" value="P-loop_NTPase"/>
</dbReference>
<keyword evidence="1" id="KW-0547">Nucleotide-binding</keyword>
<dbReference type="Pfam" id="PF17863">
    <property type="entry name" value="AAA_lid_2"/>
    <property type="match status" value="1"/>
</dbReference>
<dbReference type="Pfam" id="PF07726">
    <property type="entry name" value="AAA_3"/>
    <property type="match status" value="1"/>
</dbReference>
<dbReference type="PANTHER" id="PTHR42759:SF1">
    <property type="entry name" value="MAGNESIUM-CHELATASE SUBUNIT CHLD"/>
    <property type="match status" value="1"/>
</dbReference>
<dbReference type="AlphaFoldDB" id="A0A832ZY00"/>
<dbReference type="Gene3D" id="1.10.8.80">
    <property type="entry name" value="Magnesium chelatase subunit I, C-Terminal domain"/>
    <property type="match status" value="1"/>
</dbReference>
<evidence type="ECO:0000259" key="3">
    <source>
        <dbReference type="Pfam" id="PF07726"/>
    </source>
</evidence>
<dbReference type="PANTHER" id="PTHR42759">
    <property type="entry name" value="MOXR FAMILY PROTEIN"/>
    <property type="match status" value="1"/>
</dbReference>
<gene>
    <name evidence="5" type="ORF">EYH45_07700</name>
</gene>
<dbReference type="PIRSF" id="PIRSF002849">
    <property type="entry name" value="AAA_ATPase_chaperone_MoxR_prd"/>
    <property type="match status" value="1"/>
</dbReference>
<feature type="domain" description="ChlI/MoxR AAA lid" evidence="4">
    <location>
        <begin position="229"/>
        <end position="288"/>
    </location>
</feature>
<dbReference type="GO" id="GO:0016887">
    <property type="term" value="F:ATP hydrolysis activity"/>
    <property type="evidence" value="ECO:0007669"/>
    <property type="project" value="InterPro"/>
</dbReference>
<protein>
    <submittedName>
        <fullName evidence="5">AAA family ATPase</fullName>
    </submittedName>
</protein>
<evidence type="ECO:0000256" key="2">
    <source>
        <dbReference type="ARBA" id="ARBA00022840"/>
    </source>
</evidence>
<dbReference type="EMBL" id="DQVM01000150">
    <property type="protein sequence ID" value="HIQ30427.1"/>
    <property type="molecule type" value="Genomic_DNA"/>
</dbReference>
<evidence type="ECO:0000259" key="4">
    <source>
        <dbReference type="Pfam" id="PF17863"/>
    </source>
</evidence>
<dbReference type="CDD" id="cd00009">
    <property type="entry name" value="AAA"/>
    <property type="match status" value="1"/>
</dbReference>
<dbReference type="Proteomes" id="UP000608579">
    <property type="component" value="Unassembled WGS sequence"/>
</dbReference>
<dbReference type="Gene3D" id="3.40.50.300">
    <property type="entry name" value="P-loop containing nucleotide triphosphate hydrolases"/>
    <property type="match status" value="1"/>
</dbReference>
<dbReference type="InterPro" id="IPR011703">
    <property type="entry name" value="ATPase_AAA-3"/>
</dbReference>
<proteinExistence type="predicted"/>
<evidence type="ECO:0000313" key="6">
    <source>
        <dbReference type="Proteomes" id="UP000608579"/>
    </source>
</evidence>
<comment type="caution">
    <text evidence="5">The sequence shown here is derived from an EMBL/GenBank/DDBJ whole genome shotgun (WGS) entry which is preliminary data.</text>
</comment>
<keyword evidence="2" id="KW-0067">ATP-binding</keyword>
<dbReference type="FunFam" id="3.40.50.300:FF:000640">
    <property type="entry name" value="MoxR family ATPase"/>
    <property type="match status" value="1"/>
</dbReference>